<sequence>MEQRDLDFLLFEDDEPGAGLLEEDVAVLVNVLDTNISDTSSSAPAKRRNRKRAEHEVRYLREQVEDYTKQLALLQAVTPKKESCAWKARSKRQAFERRAAEEENEALKCMLEQNKRVAESLLKIVRKRPKLTDSTYLETWRAKKLVADPEERRASFHAMVDAKYAQLESVFIKHGIVDMGETEGMQTNVAYDKHTDDIIFDAAAVEVIDQEYLRCAAMLWEVYCEAYESEMESSTRMETFGPDAGLVKMLLKFQKYKVTVHQHLACKRYFEVDRVVIVFDAVLDDDLHPYPRGVYVSREASWLIVSKEGDARCKVQYFAKGYLPCKSSHDGFLPSDDNIRTMAFAEHVMACYARSADLIKTHLLELMAAETLAGR</sequence>
<reference evidence="2" key="2">
    <citation type="submission" date="2019-06" db="EMBL/GenBank/DDBJ databases">
        <title>Genomics analysis of Aphanomyces spp. identifies a new class of oomycete effector associated with host adaptation.</title>
        <authorList>
            <person name="Gaulin E."/>
        </authorList>
    </citation>
    <scope>NUCLEOTIDE SEQUENCE</scope>
    <source>
        <strain evidence="2">CBS 578.67</strain>
    </source>
</reference>
<organism evidence="3 4">
    <name type="scientific">Aphanomyces stellatus</name>
    <dbReference type="NCBI Taxonomy" id="120398"/>
    <lineage>
        <taxon>Eukaryota</taxon>
        <taxon>Sar</taxon>
        <taxon>Stramenopiles</taxon>
        <taxon>Oomycota</taxon>
        <taxon>Saprolegniomycetes</taxon>
        <taxon>Saprolegniales</taxon>
        <taxon>Verrucalvaceae</taxon>
        <taxon>Aphanomyces</taxon>
    </lineage>
</organism>
<dbReference type="EMBL" id="VJMH01007478">
    <property type="protein sequence ID" value="KAF0682970.1"/>
    <property type="molecule type" value="Genomic_DNA"/>
</dbReference>
<name>A0A485LST5_9STRA</name>
<evidence type="ECO:0000313" key="3">
    <source>
        <dbReference type="EMBL" id="VFU01614.1"/>
    </source>
</evidence>
<protein>
    <submittedName>
        <fullName evidence="3">Aste57867_24983 protein</fullName>
    </submittedName>
</protein>
<feature type="coiled-coil region" evidence="1">
    <location>
        <begin position="50"/>
        <end position="117"/>
    </location>
</feature>
<dbReference type="EMBL" id="CAADRA010007504">
    <property type="protein sequence ID" value="VFU01614.1"/>
    <property type="molecule type" value="Genomic_DNA"/>
</dbReference>
<proteinExistence type="predicted"/>
<keyword evidence="1" id="KW-0175">Coiled coil</keyword>
<keyword evidence="4" id="KW-1185">Reference proteome</keyword>
<evidence type="ECO:0000313" key="4">
    <source>
        <dbReference type="Proteomes" id="UP000332933"/>
    </source>
</evidence>
<gene>
    <name evidence="3" type="primary">Aste57867_24983</name>
    <name evidence="2" type="ORF">As57867_024905</name>
    <name evidence="3" type="ORF">ASTE57867_24983</name>
</gene>
<dbReference type="OrthoDB" id="77763at2759"/>
<reference evidence="3 4" key="1">
    <citation type="submission" date="2019-03" db="EMBL/GenBank/DDBJ databases">
        <authorList>
            <person name="Gaulin E."/>
            <person name="Dumas B."/>
        </authorList>
    </citation>
    <scope>NUCLEOTIDE SEQUENCE [LARGE SCALE GENOMIC DNA]</scope>
    <source>
        <strain evidence="3">CBS 568.67</strain>
    </source>
</reference>
<dbReference type="AlphaFoldDB" id="A0A485LST5"/>
<accession>A0A485LST5</accession>
<evidence type="ECO:0000313" key="2">
    <source>
        <dbReference type="EMBL" id="KAF0682970.1"/>
    </source>
</evidence>
<evidence type="ECO:0000256" key="1">
    <source>
        <dbReference type="SAM" id="Coils"/>
    </source>
</evidence>
<dbReference type="Proteomes" id="UP000332933">
    <property type="component" value="Unassembled WGS sequence"/>
</dbReference>